<keyword evidence="3" id="KW-0732">Signal</keyword>
<keyword evidence="3" id="KW-0378">Hydrolase</keyword>
<dbReference type="PANTHER" id="PTHR34876:SF4">
    <property type="entry name" value="1,4-BETA-D-GLUCAN CELLOBIOHYDROLASE C-RELATED"/>
    <property type="match status" value="1"/>
</dbReference>
<keyword evidence="3" id="KW-0136">Cellulose degradation</keyword>
<evidence type="ECO:0000256" key="1">
    <source>
        <dbReference type="PIRSR" id="PIRSR001100-1"/>
    </source>
</evidence>
<keyword evidence="3" id="KW-0326">Glycosidase</keyword>
<feature type="binding site" evidence="2">
    <location>
        <position position="222"/>
    </location>
    <ligand>
        <name>substrate</name>
    </ligand>
</feature>
<dbReference type="EMBL" id="QGSZ01000264">
    <property type="protein sequence ID" value="RQW99653.1"/>
    <property type="molecule type" value="Genomic_DNA"/>
</dbReference>
<evidence type="ECO:0000256" key="4">
    <source>
        <dbReference type="SAM" id="MobiDB-lite"/>
    </source>
</evidence>
<organism evidence="5 6">
    <name type="scientific">Micromonospora inaquosa</name>
    <dbReference type="NCBI Taxonomy" id="2203716"/>
    <lineage>
        <taxon>Bacteria</taxon>
        <taxon>Bacillati</taxon>
        <taxon>Actinomycetota</taxon>
        <taxon>Actinomycetes</taxon>
        <taxon>Micromonosporales</taxon>
        <taxon>Micromonosporaceae</taxon>
        <taxon>Micromonospora</taxon>
    </lineage>
</organism>
<accession>A0A3N9WFG8</accession>
<dbReference type="InterPro" id="IPR036434">
    <property type="entry name" value="Beta_cellobiohydrolase_sf"/>
</dbReference>
<comment type="similarity">
    <text evidence="3">Belongs to the glycosyl hydrolase family 6.</text>
</comment>
<feature type="binding site" evidence="2">
    <location>
        <position position="262"/>
    </location>
    <ligand>
        <name>substrate</name>
    </ligand>
</feature>
<evidence type="ECO:0000256" key="2">
    <source>
        <dbReference type="PIRSR" id="PIRSR001100-2"/>
    </source>
</evidence>
<feature type="region of interest" description="Disordered" evidence="4">
    <location>
        <begin position="382"/>
        <end position="465"/>
    </location>
</feature>
<dbReference type="EC" id="3.2.1.-" evidence="3"/>
<protein>
    <recommendedName>
        <fullName evidence="3">Glucanase</fullName>
        <ecNumber evidence="3">3.2.1.-</ecNumber>
    </recommendedName>
</protein>
<dbReference type="Pfam" id="PF01341">
    <property type="entry name" value="Glyco_hydro_6"/>
    <property type="match status" value="1"/>
</dbReference>
<sequence>MTMSRREHVPVRVRPVLAAAVSVLVVGVLAAAGPANAADPPHRAANPYVGAQVYVNPEWVDHATAEPGGDAVAGQPTAVWLDRIARIEGDDGRMGLREHLDAAVSQHADLVQLTLYNLPGRDCGRQAPQGELSIGDLARYRAEFVDRIVEILATPDYADLRIVVFVEPNSLPDLVVNTGNRYAATAACEEALARGTYQHGIGYALARLGTVPNVYSYLDISHHAEVGWPEDSGPLTALLSQAATTAGSTLADVHGFVANTANYSVLHEEYFRSDDVINGQPVYQSKWVDWNPFIDEVPYVRHLRGLLTEAGFSPSAGVVVDTSRNGWGGPSRPTGPAPSSDVNRYVDGSRIDRRAAIGNWCNQRGAGLGQRPVAEPEPGIDAYVWVKPPGESDGASGSPNVGQPYEPLCDPNYLPPRGRISSPYPRAVRGWRLSPQGMLKFDRRQPLKPRTHIGSPDRSAGNHPS</sequence>
<feature type="binding site" evidence="2">
    <location>
        <position position="82"/>
    </location>
    <ligand>
        <name>substrate</name>
    </ligand>
</feature>
<feature type="signal peptide" evidence="3">
    <location>
        <begin position="1"/>
        <end position="37"/>
    </location>
</feature>
<keyword evidence="3" id="KW-0119">Carbohydrate metabolism</keyword>
<feature type="binding site" evidence="2">
    <location>
        <position position="80"/>
    </location>
    <ligand>
        <name>substrate</name>
    </ligand>
</feature>
<dbReference type="PRINTS" id="PR00733">
    <property type="entry name" value="GLHYDRLASE6"/>
</dbReference>
<dbReference type="InterPro" id="IPR016288">
    <property type="entry name" value="Beta_cellobiohydrolase"/>
</dbReference>
<proteinExistence type="inferred from homology"/>
<comment type="caution">
    <text evidence="5">The sequence shown here is derived from an EMBL/GenBank/DDBJ whole genome shotgun (WGS) entry which is preliminary data.</text>
</comment>
<dbReference type="AlphaFoldDB" id="A0A3N9WFG8"/>
<dbReference type="OrthoDB" id="309899at2"/>
<evidence type="ECO:0000256" key="3">
    <source>
        <dbReference type="RuleBase" id="RU361186"/>
    </source>
</evidence>
<dbReference type="PIRSF" id="PIRSF001100">
    <property type="entry name" value="Beta_cellobiohydrolase"/>
    <property type="match status" value="1"/>
</dbReference>
<feature type="binding site" evidence="2">
    <location>
        <position position="360"/>
    </location>
    <ligand>
        <name>substrate</name>
    </ligand>
</feature>
<evidence type="ECO:0000313" key="5">
    <source>
        <dbReference type="EMBL" id="RQW99653.1"/>
    </source>
</evidence>
<dbReference type="PANTHER" id="PTHR34876">
    <property type="match status" value="1"/>
</dbReference>
<dbReference type="Gene3D" id="3.20.20.40">
    <property type="entry name" value="1, 4-beta cellobiohydrolase"/>
    <property type="match status" value="1"/>
</dbReference>
<feature type="chain" id="PRO_5017851609" description="Glucanase" evidence="3">
    <location>
        <begin position="38"/>
        <end position="465"/>
    </location>
</feature>
<evidence type="ECO:0000313" key="6">
    <source>
        <dbReference type="Proteomes" id="UP000282312"/>
    </source>
</evidence>
<dbReference type="GO" id="GO:0004553">
    <property type="term" value="F:hydrolase activity, hydrolyzing O-glycosyl compounds"/>
    <property type="evidence" value="ECO:0007669"/>
    <property type="project" value="InterPro"/>
</dbReference>
<keyword evidence="3" id="KW-0624">Polysaccharide degradation</keyword>
<feature type="active site" description="Proton acceptor" evidence="1">
    <location>
        <position position="393"/>
    </location>
</feature>
<keyword evidence="6" id="KW-1185">Reference proteome</keyword>
<reference evidence="5 6" key="1">
    <citation type="submission" date="2018-05" db="EMBL/GenBank/DDBJ databases">
        <title>Micromonospora from Atacama Desert.</title>
        <authorList>
            <person name="Carro L."/>
            <person name="Goodfellow M."/>
            <person name="Klenk H.-P."/>
        </authorList>
    </citation>
    <scope>NUCLEOTIDE SEQUENCE [LARGE SCALE GENOMIC DNA]</scope>
    <source>
        <strain evidence="5 6">LB39</strain>
    </source>
</reference>
<feature type="binding site" evidence="2">
    <location>
        <position position="387"/>
    </location>
    <ligand>
        <name>substrate</name>
    </ligand>
</feature>
<name>A0A3N9WFG8_9ACTN</name>
<feature type="binding site" evidence="2">
    <location>
        <position position="391"/>
    </location>
    <ligand>
        <name>substrate</name>
    </ligand>
</feature>
<dbReference type="RefSeq" id="WP_124774861.1">
    <property type="nucleotide sequence ID" value="NZ_QGSZ01000264.1"/>
</dbReference>
<dbReference type="GO" id="GO:0030245">
    <property type="term" value="P:cellulose catabolic process"/>
    <property type="evidence" value="ECO:0007669"/>
    <property type="project" value="UniProtKB-KW"/>
</dbReference>
<feature type="region of interest" description="Disordered" evidence="4">
    <location>
        <begin position="323"/>
        <end position="344"/>
    </location>
</feature>
<dbReference type="Proteomes" id="UP000282312">
    <property type="component" value="Unassembled WGS sequence"/>
</dbReference>
<gene>
    <name evidence="5" type="ORF">DLJ59_24000</name>
</gene>
<dbReference type="SUPFAM" id="SSF51989">
    <property type="entry name" value="Glycosyl hydrolases family 6, cellulases"/>
    <property type="match status" value="1"/>
</dbReference>